<name>A0AAD6YSG3_9AGAR</name>
<protein>
    <submittedName>
        <fullName evidence="2">Acyl-CoA N-acyltransferase</fullName>
    </submittedName>
</protein>
<dbReference type="Proteomes" id="UP001219525">
    <property type="component" value="Unassembled WGS sequence"/>
</dbReference>
<organism evidence="2 3">
    <name type="scientific">Mycena pura</name>
    <dbReference type="NCBI Taxonomy" id="153505"/>
    <lineage>
        <taxon>Eukaryota</taxon>
        <taxon>Fungi</taxon>
        <taxon>Dikarya</taxon>
        <taxon>Basidiomycota</taxon>
        <taxon>Agaricomycotina</taxon>
        <taxon>Agaricomycetes</taxon>
        <taxon>Agaricomycetidae</taxon>
        <taxon>Agaricales</taxon>
        <taxon>Marasmiineae</taxon>
        <taxon>Mycenaceae</taxon>
        <taxon>Mycena</taxon>
    </lineage>
</organism>
<dbReference type="InterPro" id="IPR000182">
    <property type="entry name" value="GNAT_dom"/>
</dbReference>
<sequence>MWKVVSTEVVYARGDEEIIRECHRIRKEVFHLEQGFPLDTEYDDVEDVATHFLLRVTESDTATGAQTVKAVGTIRVTTPEIYRTLNRYKLSRLAVDRAYREHRFGRRLVEHLHDWVRADARATNRRAEIECHSQIPVMGFYAKFGYRAEGPQFDEDGAPHQNMILDLPLTDANSDSTAD</sequence>
<dbReference type="EMBL" id="JARJCW010000002">
    <property type="protein sequence ID" value="KAJ7228340.1"/>
    <property type="molecule type" value="Genomic_DNA"/>
</dbReference>
<dbReference type="PROSITE" id="PS51186">
    <property type="entry name" value="GNAT"/>
    <property type="match status" value="1"/>
</dbReference>
<reference evidence="2" key="1">
    <citation type="submission" date="2023-03" db="EMBL/GenBank/DDBJ databases">
        <title>Massive genome expansion in bonnet fungi (Mycena s.s.) driven by repeated elements and novel gene families across ecological guilds.</title>
        <authorList>
            <consortium name="Lawrence Berkeley National Laboratory"/>
            <person name="Harder C.B."/>
            <person name="Miyauchi S."/>
            <person name="Viragh M."/>
            <person name="Kuo A."/>
            <person name="Thoen E."/>
            <person name="Andreopoulos B."/>
            <person name="Lu D."/>
            <person name="Skrede I."/>
            <person name="Drula E."/>
            <person name="Henrissat B."/>
            <person name="Morin E."/>
            <person name="Kohler A."/>
            <person name="Barry K."/>
            <person name="LaButti K."/>
            <person name="Morin E."/>
            <person name="Salamov A."/>
            <person name="Lipzen A."/>
            <person name="Mereny Z."/>
            <person name="Hegedus B."/>
            <person name="Baldrian P."/>
            <person name="Stursova M."/>
            <person name="Weitz H."/>
            <person name="Taylor A."/>
            <person name="Grigoriev I.V."/>
            <person name="Nagy L.G."/>
            <person name="Martin F."/>
            <person name="Kauserud H."/>
        </authorList>
    </citation>
    <scope>NUCLEOTIDE SEQUENCE</scope>
    <source>
        <strain evidence="2">9144</strain>
    </source>
</reference>
<dbReference type="GO" id="GO:0016747">
    <property type="term" value="F:acyltransferase activity, transferring groups other than amino-acyl groups"/>
    <property type="evidence" value="ECO:0007669"/>
    <property type="project" value="InterPro"/>
</dbReference>
<dbReference type="InterPro" id="IPR016181">
    <property type="entry name" value="Acyl_CoA_acyltransferase"/>
</dbReference>
<keyword evidence="3" id="KW-1185">Reference proteome</keyword>
<dbReference type="Gene3D" id="3.40.630.30">
    <property type="match status" value="1"/>
</dbReference>
<evidence type="ECO:0000259" key="1">
    <source>
        <dbReference type="PROSITE" id="PS51186"/>
    </source>
</evidence>
<dbReference type="AlphaFoldDB" id="A0AAD6YSG3"/>
<evidence type="ECO:0000313" key="2">
    <source>
        <dbReference type="EMBL" id="KAJ7228340.1"/>
    </source>
</evidence>
<feature type="domain" description="N-acetyltransferase" evidence="1">
    <location>
        <begin position="9"/>
        <end position="168"/>
    </location>
</feature>
<gene>
    <name evidence="2" type="ORF">GGX14DRAFT_612284</name>
</gene>
<evidence type="ECO:0000313" key="3">
    <source>
        <dbReference type="Proteomes" id="UP001219525"/>
    </source>
</evidence>
<comment type="caution">
    <text evidence="2">The sequence shown here is derived from an EMBL/GenBank/DDBJ whole genome shotgun (WGS) entry which is preliminary data.</text>
</comment>
<dbReference type="Pfam" id="PF13673">
    <property type="entry name" value="Acetyltransf_10"/>
    <property type="match status" value="1"/>
</dbReference>
<accession>A0AAD6YSG3</accession>
<dbReference type="CDD" id="cd04301">
    <property type="entry name" value="NAT_SF"/>
    <property type="match status" value="1"/>
</dbReference>
<dbReference type="SUPFAM" id="SSF55729">
    <property type="entry name" value="Acyl-CoA N-acyltransferases (Nat)"/>
    <property type="match status" value="1"/>
</dbReference>
<proteinExistence type="predicted"/>